<keyword evidence="2" id="KW-1133">Transmembrane helix</keyword>
<dbReference type="PANTHER" id="PTHR43313:SF1">
    <property type="entry name" value="3BETA-HYDROXYSTEROID DEHYDROGENASE DHS-16"/>
    <property type="match status" value="1"/>
</dbReference>
<accession>A0AA39NDN9</accession>
<feature type="compositionally biased region" description="Acidic residues" evidence="1">
    <location>
        <begin position="518"/>
        <end position="531"/>
    </location>
</feature>
<sequence length="556" mass="60307">MDRTMDMIEDYLDALEEIFYSSLSAARPDIPRIRDSFNQLWTDVTRYGPGIPKHIPGLGDFEVPPPPPPPPPPATWVENTADWIERNPWTTGGIAVGVVGTGLLVGYGGVYMRTVRARRLKALATEKRQVVVVLGGDTPLGLSLISDLERKGYIVIASVSTPEAVDLLERQSHGFVRALVLDPTEPGTIPVFLRSLSSALSRRFPLNSPGDPFTSPASHPYVHAVVSLLSLAGPAHHAPFEHISLQSDYLAYLTATQITPLQVIQSLLPLLRNVPSKGKKPIIVCLPATDARVGLPFSSLQSMSAAGTLRAVEVLRREIQVAALTGKTEAMRNISVVVADVGSFNVGPPTHFLPPEDVYKAMESWSVSEKITYGPGFAAMAQQSITPKSKWETFTGYFQNDARYGVARKPTDVKVFVDNIVGVVSNGQFGWSFLGFNLCFGVVKNWLRGERFSVGAGAHTYKLASVLPSLILDTLLNIPYILISVRNALLPTQPFVRPPPPTVEQAVEPQSETHPESEAEDGNESGSEADVESNSGEGPTASWVRLKKSSSEEANV</sequence>
<dbReference type="InterPro" id="IPR036291">
    <property type="entry name" value="NAD(P)-bd_dom_sf"/>
</dbReference>
<dbReference type="RefSeq" id="XP_060335051.1">
    <property type="nucleotide sequence ID" value="XM_060472127.1"/>
</dbReference>
<evidence type="ECO:0000313" key="4">
    <source>
        <dbReference type="Proteomes" id="UP001175211"/>
    </source>
</evidence>
<feature type="transmembrane region" description="Helical" evidence="2">
    <location>
        <begin position="89"/>
        <end position="111"/>
    </location>
</feature>
<keyword evidence="2" id="KW-0472">Membrane</keyword>
<dbReference type="PANTHER" id="PTHR43313">
    <property type="entry name" value="SHORT-CHAIN DEHYDROGENASE/REDUCTASE FAMILY 9C"/>
    <property type="match status" value="1"/>
</dbReference>
<evidence type="ECO:0000256" key="1">
    <source>
        <dbReference type="SAM" id="MobiDB-lite"/>
    </source>
</evidence>
<protein>
    <recommendedName>
        <fullName evidence="5">DUF1776-domain-containing protein</fullName>
    </recommendedName>
</protein>
<dbReference type="InterPro" id="IPR013952">
    <property type="entry name" value="DUF1776_fun"/>
</dbReference>
<dbReference type="EMBL" id="JAUEPS010000007">
    <property type="protein sequence ID" value="KAK0463741.1"/>
    <property type="molecule type" value="Genomic_DNA"/>
</dbReference>
<feature type="region of interest" description="Disordered" evidence="1">
    <location>
        <begin position="494"/>
        <end position="556"/>
    </location>
</feature>
<dbReference type="Gene3D" id="3.40.50.720">
    <property type="entry name" value="NAD(P)-binding Rossmann-like Domain"/>
    <property type="match status" value="1"/>
</dbReference>
<comment type="caution">
    <text evidence="3">The sequence shown here is derived from an EMBL/GenBank/DDBJ whole genome shotgun (WGS) entry which is preliminary data.</text>
</comment>
<dbReference type="Pfam" id="PF08643">
    <property type="entry name" value="DUF1776"/>
    <property type="match status" value="1"/>
</dbReference>
<organism evidence="3 4">
    <name type="scientific">Armillaria tabescens</name>
    <name type="common">Ringless honey mushroom</name>
    <name type="synonym">Agaricus tabescens</name>
    <dbReference type="NCBI Taxonomy" id="1929756"/>
    <lineage>
        <taxon>Eukaryota</taxon>
        <taxon>Fungi</taxon>
        <taxon>Dikarya</taxon>
        <taxon>Basidiomycota</taxon>
        <taxon>Agaricomycotina</taxon>
        <taxon>Agaricomycetes</taxon>
        <taxon>Agaricomycetidae</taxon>
        <taxon>Agaricales</taxon>
        <taxon>Marasmiineae</taxon>
        <taxon>Physalacriaceae</taxon>
        <taxon>Desarmillaria</taxon>
    </lineage>
</organism>
<dbReference type="Proteomes" id="UP001175211">
    <property type="component" value="Unassembled WGS sequence"/>
</dbReference>
<name>A0AA39NDN9_ARMTA</name>
<proteinExistence type="predicted"/>
<evidence type="ECO:0000313" key="3">
    <source>
        <dbReference type="EMBL" id="KAK0463741.1"/>
    </source>
</evidence>
<gene>
    <name evidence="3" type="ORF">EV420DRAFT_1519858</name>
</gene>
<evidence type="ECO:0008006" key="5">
    <source>
        <dbReference type="Google" id="ProtNLM"/>
    </source>
</evidence>
<dbReference type="GO" id="GO:0016491">
    <property type="term" value="F:oxidoreductase activity"/>
    <property type="evidence" value="ECO:0007669"/>
    <property type="project" value="TreeGrafter"/>
</dbReference>
<dbReference type="GeneID" id="85355675"/>
<evidence type="ECO:0000256" key="2">
    <source>
        <dbReference type="SAM" id="Phobius"/>
    </source>
</evidence>
<dbReference type="SUPFAM" id="SSF51735">
    <property type="entry name" value="NAD(P)-binding Rossmann-fold domains"/>
    <property type="match status" value="1"/>
</dbReference>
<keyword evidence="2" id="KW-0812">Transmembrane</keyword>
<reference evidence="3" key="1">
    <citation type="submission" date="2023-06" db="EMBL/GenBank/DDBJ databases">
        <authorList>
            <consortium name="Lawrence Berkeley National Laboratory"/>
            <person name="Ahrendt S."/>
            <person name="Sahu N."/>
            <person name="Indic B."/>
            <person name="Wong-Bajracharya J."/>
            <person name="Merenyi Z."/>
            <person name="Ke H.-M."/>
            <person name="Monk M."/>
            <person name="Kocsube S."/>
            <person name="Drula E."/>
            <person name="Lipzen A."/>
            <person name="Balint B."/>
            <person name="Henrissat B."/>
            <person name="Andreopoulos B."/>
            <person name="Martin F.M."/>
            <person name="Harder C.B."/>
            <person name="Rigling D."/>
            <person name="Ford K.L."/>
            <person name="Foster G.D."/>
            <person name="Pangilinan J."/>
            <person name="Papanicolaou A."/>
            <person name="Barry K."/>
            <person name="LaButti K."/>
            <person name="Viragh M."/>
            <person name="Koriabine M."/>
            <person name="Yan M."/>
            <person name="Riley R."/>
            <person name="Champramary S."/>
            <person name="Plett K.L."/>
            <person name="Tsai I.J."/>
            <person name="Slot J."/>
            <person name="Sipos G."/>
            <person name="Plett J."/>
            <person name="Nagy L.G."/>
            <person name="Grigoriev I.V."/>
        </authorList>
    </citation>
    <scope>NUCLEOTIDE SEQUENCE</scope>
    <source>
        <strain evidence="3">CCBAS 213</strain>
    </source>
</reference>
<keyword evidence="4" id="KW-1185">Reference proteome</keyword>
<dbReference type="GO" id="GO:0008202">
    <property type="term" value="P:steroid metabolic process"/>
    <property type="evidence" value="ECO:0007669"/>
    <property type="project" value="TreeGrafter"/>
</dbReference>
<dbReference type="AlphaFoldDB" id="A0AA39NDN9"/>